<feature type="transmembrane region" description="Helical" evidence="8">
    <location>
        <begin position="281"/>
        <end position="300"/>
    </location>
</feature>
<dbReference type="PANTHER" id="PTHR36838:SF1">
    <property type="entry name" value="SLR1864 PROTEIN"/>
    <property type="match status" value="1"/>
</dbReference>
<evidence type="ECO:0000256" key="5">
    <source>
        <dbReference type="ARBA" id="ARBA00022692"/>
    </source>
</evidence>
<protein>
    <submittedName>
        <fullName evidence="9">AEC family transporter</fullName>
    </submittedName>
</protein>
<comment type="similarity">
    <text evidence="2">Belongs to the auxin efflux carrier (TC 2.A.69) family.</text>
</comment>
<sequence>MILIDVVIPVMAIFVIGFVVQKIFDFDIRSISTLSLYVLTPFLVFETFSTNELSWEYVHIVLFCICFCLILLSLSFLYGKIRKTNKTVTTAFMLAATFMNAGNYGAPLIYFALGERAFSYAIIVMVVQSILMNSIGLFLAANGSSMRAEEDFSPWKKMATMPVLYALILGISFQIFHLRVPGFLEQPVAMLSDACIPLIMLALGMQLAKIQFKSVNWYELSVITLARMVISPLVAVVVLSFVTLDPLLEKVFIIVASMPTAANITLLAIQFKTEPDFVSAVTFMTTLLSMVTIPIVLVFLGV</sequence>
<evidence type="ECO:0000256" key="1">
    <source>
        <dbReference type="ARBA" id="ARBA00004651"/>
    </source>
</evidence>
<name>A0ABP3FHC6_9BACI</name>
<dbReference type="RefSeq" id="WP_343795731.1">
    <property type="nucleotide sequence ID" value="NZ_BAAADJ010000004.1"/>
</dbReference>
<evidence type="ECO:0000256" key="4">
    <source>
        <dbReference type="ARBA" id="ARBA00022475"/>
    </source>
</evidence>
<evidence type="ECO:0000256" key="7">
    <source>
        <dbReference type="ARBA" id="ARBA00023136"/>
    </source>
</evidence>
<dbReference type="InterPro" id="IPR038770">
    <property type="entry name" value="Na+/solute_symporter_sf"/>
</dbReference>
<feature type="transmembrane region" description="Helical" evidence="8">
    <location>
        <begin position="57"/>
        <end position="79"/>
    </location>
</feature>
<dbReference type="Pfam" id="PF03547">
    <property type="entry name" value="Mem_trans"/>
    <property type="match status" value="1"/>
</dbReference>
<feature type="transmembrane region" description="Helical" evidence="8">
    <location>
        <begin position="250"/>
        <end position="269"/>
    </location>
</feature>
<organism evidence="9 10">
    <name type="scientific">Bacillus carboniphilus</name>
    <dbReference type="NCBI Taxonomy" id="86663"/>
    <lineage>
        <taxon>Bacteria</taxon>
        <taxon>Bacillati</taxon>
        <taxon>Bacillota</taxon>
        <taxon>Bacilli</taxon>
        <taxon>Bacillales</taxon>
        <taxon>Bacillaceae</taxon>
        <taxon>Bacillus</taxon>
    </lineage>
</organism>
<keyword evidence="6 8" id="KW-1133">Transmembrane helix</keyword>
<dbReference type="Gene3D" id="1.20.1530.20">
    <property type="match status" value="1"/>
</dbReference>
<accession>A0ABP3FHC6</accession>
<feature type="transmembrane region" description="Helical" evidence="8">
    <location>
        <begin position="220"/>
        <end position="244"/>
    </location>
</feature>
<evidence type="ECO:0000256" key="6">
    <source>
        <dbReference type="ARBA" id="ARBA00022989"/>
    </source>
</evidence>
<feature type="transmembrane region" description="Helical" evidence="8">
    <location>
        <begin position="188"/>
        <end position="208"/>
    </location>
</feature>
<dbReference type="InterPro" id="IPR004776">
    <property type="entry name" value="Mem_transp_PIN-like"/>
</dbReference>
<proteinExistence type="inferred from homology"/>
<feature type="transmembrane region" description="Helical" evidence="8">
    <location>
        <begin position="6"/>
        <end position="24"/>
    </location>
</feature>
<feature type="transmembrane region" description="Helical" evidence="8">
    <location>
        <begin position="118"/>
        <end position="139"/>
    </location>
</feature>
<evidence type="ECO:0000256" key="8">
    <source>
        <dbReference type="SAM" id="Phobius"/>
    </source>
</evidence>
<reference evidence="10" key="1">
    <citation type="journal article" date="2019" name="Int. J. Syst. Evol. Microbiol.">
        <title>The Global Catalogue of Microorganisms (GCM) 10K type strain sequencing project: providing services to taxonomists for standard genome sequencing and annotation.</title>
        <authorList>
            <consortium name="The Broad Institute Genomics Platform"/>
            <consortium name="The Broad Institute Genome Sequencing Center for Infectious Disease"/>
            <person name="Wu L."/>
            <person name="Ma J."/>
        </authorList>
    </citation>
    <scope>NUCLEOTIDE SEQUENCE [LARGE SCALE GENOMIC DNA]</scope>
    <source>
        <strain evidence="10">JCM 9731</strain>
    </source>
</reference>
<dbReference type="PANTHER" id="PTHR36838">
    <property type="entry name" value="AUXIN EFFLUX CARRIER FAMILY PROTEIN"/>
    <property type="match status" value="1"/>
</dbReference>
<evidence type="ECO:0000256" key="3">
    <source>
        <dbReference type="ARBA" id="ARBA00022448"/>
    </source>
</evidence>
<keyword evidence="3" id="KW-0813">Transport</keyword>
<gene>
    <name evidence="9" type="ORF">GCM10008967_03110</name>
</gene>
<feature type="transmembrane region" description="Helical" evidence="8">
    <location>
        <begin position="159"/>
        <end position="176"/>
    </location>
</feature>
<keyword evidence="7 8" id="KW-0472">Membrane</keyword>
<evidence type="ECO:0000313" key="10">
    <source>
        <dbReference type="Proteomes" id="UP001500782"/>
    </source>
</evidence>
<comment type="subcellular location">
    <subcellularLocation>
        <location evidence="1">Cell membrane</location>
        <topology evidence="1">Multi-pass membrane protein</topology>
    </subcellularLocation>
</comment>
<dbReference type="EMBL" id="BAAADJ010000004">
    <property type="protein sequence ID" value="GAA0315950.1"/>
    <property type="molecule type" value="Genomic_DNA"/>
</dbReference>
<dbReference type="Proteomes" id="UP001500782">
    <property type="component" value="Unassembled WGS sequence"/>
</dbReference>
<evidence type="ECO:0000256" key="2">
    <source>
        <dbReference type="ARBA" id="ARBA00010145"/>
    </source>
</evidence>
<keyword evidence="5 8" id="KW-0812">Transmembrane</keyword>
<keyword evidence="10" id="KW-1185">Reference proteome</keyword>
<feature type="transmembrane region" description="Helical" evidence="8">
    <location>
        <begin position="91"/>
        <end position="112"/>
    </location>
</feature>
<comment type="caution">
    <text evidence="9">The sequence shown here is derived from an EMBL/GenBank/DDBJ whole genome shotgun (WGS) entry which is preliminary data.</text>
</comment>
<keyword evidence="4" id="KW-1003">Cell membrane</keyword>
<evidence type="ECO:0000313" key="9">
    <source>
        <dbReference type="EMBL" id="GAA0315950.1"/>
    </source>
</evidence>